<evidence type="ECO:0000256" key="1">
    <source>
        <dbReference type="SAM" id="MobiDB-lite"/>
    </source>
</evidence>
<feature type="non-terminal residue" evidence="2">
    <location>
        <position position="1"/>
    </location>
</feature>
<keyword evidence="3" id="KW-1185">Reference proteome</keyword>
<accession>A0ABN9RRW2</accession>
<sequence>PGQGGAGQAAEPEHRVHPAARGAWSGPAAGGRGPSRGSGQPPVAPRARGGGGRPPRRSGE</sequence>
<reference evidence="2" key="1">
    <citation type="submission" date="2023-10" db="EMBL/GenBank/DDBJ databases">
        <authorList>
            <person name="Chen Y."/>
            <person name="Shah S."/>
            <person name="Dougan E. K."/>
            <person name="Thang M."/>
            <person name="Chan C."/>
        </authorList>
    </citation>
    <scope>NUCLEOTIDE SEQUENCE [LARGE SCALE GENOMIC DNA]</scope>
</reference>
<evidence type="ECO:0000313" key="3">
    <source>
        <dbReference type="Proteomes" id="UP001189429"/>
    </source>
</evidence>
<gene>
    <name evidence="2" type="ORF">PCOR1329_LOCUS23122</name>
</gene>
<evidence type="ECO:0000313" key="2">
    <source>
        <dbReference type="EMBL" id="CAK0821996.1"/>
    </source>
</evidence>
<protein>
    <submittedName>
        <fullName evidence="2">Uncharacterized protein</fullName>
    </submittedName>
</protein>
<comment type="caution">
    <text evidence="2">The sequence shown here is derived from an EMBL/GenBank/DDBJ whole genome shotgun (WGS) entry which is preliminary data.</text>
</comment>
<feature type="non-terminal residue" evidence="2">
    <location>
        <position position="60"/>
    </location>
</feature>
<proteinExistence type="predicted"/>
<feature type="region of interest" description="Disordered" evidence="1">
    <location>
        <begin position="1"/>
        <end position="60"/>
    </location>
</feature>
<dbReference type="EMBL" id="CAUYUJ010007790">
    <property type="protein sequence ID" value="CAK0821996.1"/>
    <property type="molecule type" value="Genomic_DNA"/>
</dbReference>
<name>A0ABN9RRW2_9DINO</name>
<feature type="compositionally biased region" description="Low complexity" evidence="1">
    <location>
        <begin position="37"/>
        <end position="47"/>
    </location>
</feature>
<organism evidence="2 3">
    <name type="scientific">Prorocentrum cordatum</name>
    <dbReference type="NCBI Taxonomy" id="2364126"/>
    <lineage>
        <taxon>Eukaryota</taxon>
        <taxon>Sar</taxon>
        <taxon>Alveolata</taxon>
        <taxon>Dinophyceae</taxon>
        <taxon>Prorocentrales</taxon>
        <taxon>Prorocentraceae</taxon>
        <taxon>Prorocentrum</taxon>
    </lineage>
</organism>
<dbReference type="Proteomes" id="UP001189429">
    <property type="component" value="Unassembled WGS sequence"/>
</dbReference>